<keyword evidence="4" id="KW-1185">Reference proteome</keyword>
<protein>
    <recommendedName>
        <fullName evidence="5">G-protein coupled receptors family 1 profile domain-containing protein</fullName>
    </recommendedName>
</protein>
<evidence type="ECO:0000313" key="4">
    <source>
        <dbReference type="Proteomes" id="UP001159363"/>
    </source>
</evidence>
<comment type="caution">
    <text evidence="3">The sequence shown here is derived from an EMBL/GenBank/DDBJ whole genome shotgun (WGS) entry which is preliminary data.</text>
</comment>
<proteinExistence type="predicted"/>
<organism evidence="3 4">
    <name type="scientific">Dryococelus australis</name>
    <dbReference type="NCBI Taxonomy" id="614101"/>
    <lineage>
        <taxon>Eukaryota</taxon>
        <taxon>Metazoa</taxon>
        <taxon>Ecdysozoa</taxon>
        <taxon>Arthropoda</taxon>
        <taxon>Hexapoda</taxon>
        <taxon>Insecta</taxon>
        <taxon>Pterygota</taxon>
        <taxon>Neoptera</taxon>
        <taxon>Polyneoptera</taxon>
        <taxon>Phasmatodea</taxon>
        <taxon>Verophasmatodea</taxon>
        <taxon>Anareolatae</taxon>
        <taxon>Phasmatidae</taxon>
        <taxon>Eurycanthinae</taxon>
        <taxon>Dryococelus</taxon>
    </lineage>
</organism>
<feature type="region of interest" description="Disordered" evidence="1">
    <location>
        <begin position="576"/>
        <end position="620"/>
    </location>
</feature>
<gene>
    <name evidence="3" type="ORF">PR048_026712</name>
</gene>
<evidence type="ECO:0000313" key="3">
    <source>
        <dbReference type="EMBL" id="KAJ8873096.1"/>
    </source>
</evidence>
<keyword evidence="2" id="KW-0812">Transmembrane</keyword>
<feature type="transmembrane region" description="Helical" evidence="2">
    <location>
        <begin position="95"/>
        <end position="116"/>
    </location>
</feature>
<sequence>MNTAQTDPTVRIGFIEALYHWSCEMCRASILLLQLLLPMERAASTLQYVLIPFSVNTVVYNNWNKELVINDIAPHIHWETTPKAFCEQRSSQGRVLALLNIYAYLYMVIPILWVVAEWLACSPPTKAIRVQSPVGPLRIFGCGNRAGRCRWSAGFLGNLPFPLPFHSGTPLYSPRSPSSALKISRLRAVQISSLTPILSIALRTADSFSFLPTDGAARGRSLRSLSLPLPEAIVSRAASGNIRALPTAEGGPRLKDFRRPILPLFRRFPGSGRTKDKASEVTRYIQVDGDKGRETTVAANFMEVESSYGDEDREVTENAHVMVTRIAGLLHLQTWGRPHGLPGYIGDNKERQLRAGKKRIKDEEERKEESAGRGGEVGGGGRGVLNWHGFHVLAGMGPGRVPSSNCTAALGAGQATAAGDECERGEGEKKNRWRMDCAGDETAGAGCSPGPPRPATLALALWLFRSPCGTHVNCGPHNTTPAISNLWNTTPFCHVGSSQGTRQLCPSLLAADSWMLLRLSSMNYLLIIKARNTLLTACGVRGGVVVSLLSSHQGEQGSIPGEVALASSRMGVVPDDAAGRRASSGISRSPRSCMLAAPHTSPHPQRLSLASPPSAPKTSMLKGAQISSLTGSSQHATTTIPNAALGRSKTCSTLNNRLSHAPSSIFTLAAALPWARRCEGNSPTILTTTQCRVSGRHYPRRCRGVLFSSRNFAKLFSPRRSSLHSNRYCT</sequence>
<keyword evidence="2" id="KW-0472">Membrane</keyword>
<reference evidence="3 4" key="1">
    <citation type="submission" date="2023-02" db="EMBL/GenBank/DDBJ databases">
        <title>LHISI_Scaffold_Assembly.</title>
        <authorList>
            <person name="Stuart O.P."/>
            <person name="Cleave R."/>
            <person name="Magrath M.J.L."/>
            <person name="Mikheyev A.S."/>
        </authorList>
    </citation>
    <scope>NUCLEOTIDE SEQUENCE [LARGE SCALE GENOMIC DNA]</scope>
    <source>
        <strain evidence="3">Daus_M_001</strain>
        <tissue evidence="3">Leg muscle</tissue>
    </source>
</reference>
<dbReference type="Proteomes" id="UP001159363">
    <property type="component" value="Chromosome 10"/>
</dbReference>
<evidence type="ECO:0008006" key="5">
    <source>
        <dbReference type="Google" id="ProtNLM"/>
    </source>
</evidence>
<evidence type="ECO:0000256" key="2">
    <source>
        <dbReference type="SAM" id="Phobius"/>
    </source>
</evidence>
<keyword evidence="2" id="KW-1133">Transmembrane helix</keyword>
<feature type="compositionally biased region" description="Low complexity" evidence="1">
    <location>
        <begin position="580"/>
        <end position="592"/>
    </location>
</feature>
<evidence type="ECO:0000256" key="1">
    <source>
        <dbReference type="SAM" id="MobiDB-lite"/>
    </source>
</evidence>
<feature type="region of interest" description="Disordered" evidence="1">
    <location>
        <begin position="356"/>
        <end position="380"/>
    </location>
</feature>
<name>A0ABQ9GM45_9NEOP</name>
<accession>A0ABQ9GM45</accession>
<feature type="compositionally biased region" description="Basic and acidic residues" evidence="1">
    <location>
        <begin position="360"/>
        <end position="371"/>
    </location>
</feature>
<dbReference type="EMBL" id="JARBHB010000011">
    <property type="protein sequence ID" value="KAJ8873096.1"/>
    <property type="molecule type" value="Genomic_DNA"/>
</dbReference>